<organism evidence="1 2">
    <name type="scientific">Pluteus cervinus</name>
    <dbReference type="NCBI Taxonomy" id="181527"/>
    <lineage>
        <taxon>Eukaryota</taxon>
        <taxon>Fungi</taxon>
        <taxon>Dikarya</taxon>
        <taxon>Basidiomycota</taxon>
        <taxon>Agaricomycotina</taxon>
        <taxon>Agaricomycetes</taxon>
        <taxon>Agaricomycetidae</taxon>
        <taxon>Agaricales</taxon>
        <taxon>Pluteineae</taxon>
        <taxon>Pluteaceae</taxon>
        <taxon>Pluteus</taxon>
    </lineage>
</organism>
<evidence type="ECO:0000313" key="1">
    <source>
        <dbReference type="EMBL" id="TFK75136.1"/>
    </source>
</evidence>
<dbReference type="Proteomes" id="UP000308600">
    <property type="component" value="Unassembled WGS sequence"/>
</dbReference>
<keyword evidence="2" id="KW-1185">Reference proteome</keyword>
<protein>
    <submittedName>
        <fullName evidence="1">Uncharacterized protein</fullName>
    </submittedName>
</protein>
<evidence type="ECO:0000313" key="2">
    <source>
        <dbReference type="Proteomes" id="UP000308600"/>
    </source>
</evidence>
<proteinExistence type="predicted"/>
<sequence length="307" mass="33816">MSTTAGISSIHAIDKGHPLLNIPLDESLYALNDVEKAFFKELTSIQDDEELKQHVISVQEKAYAVYGYPCIRRFAFTSLKISHLPAYTAVQKLRIERPGAILLDIGCCFGNDTRKAVHDGWPVENAIASDLQPEFWTYGHELFRSTPSTFPAAFISGNAFDSTFISPHPVFTSSSPPTNPRPSSLGDVTALTQLQGHISAIHASSFFHLFDEANQFELAERVASLLSPLPGSILFGSHAGIPVAGIRQHPFGVGMFCHSPESWTELWDGKIFEKGTVDVQTKLVEYQRPGQVGSDKSHTMSWSVTRL</sequence>
<name>A0ACD3BBW2_9AGAR</name>
<dbReference type="EMBL" id="ML208264">
    <property type="protein sequence ID" value="TFK75136.1"/>
    <property type="molecule type" value="Genomic_DNA"/>
</dbReference>
<gene>
    <name evidence="1" type="ORF">BDN72DRAFT_559671</name>
</gene>
<reference evidence="1 2" key="1">
    <citation type="journal article" date="2019" name="Nat. Ecol. Evol.">
        <title>Megaphylogeny resolves global patterns of mushroom evolution.</title>
        <authorList>
            <person name="Varga T."/>
            <person name="Krizsan K."/>
            <person name="Foldi C."/>
            <person name="Dima B."/>
            <person name="Sanchez-Garcia M."/>
            <person name="Sanchez-Ramirez S."/>
            <person name="Szollosi G.J."/>
            <person name="Szarkandi J.G."/>
            <person name="Papp V."/>
            <person name="Albert L."/>
            <person name="Andreopoulos W."/>
            <person name="Angelini C."/>
            <person name="Antonin V."/>
            <person name="Barry K.W."/>
            <person name="Bougher N.L."/>
            <person name="Buchanan P."/>
            <person name="Buyck B."/>
            <person name="Bense V."/>
            <person name="Catcheside P."/>
            <person name="Chovatia M."/>
            <person name="Cooper J."/>
            <person name="Damon W."/>
            <person name="Desjardin D."/>
            <person name="Finy P."/>
            <person name="Geml J."/>
            <person name="Haridas S."/>
            <person name="Hughes K."/>
            <person name="Justo A."/>
            <person name="Karasinski D."/>
            <person name="Kautmanova I."/>
            <person name="Kiss B."/>
            <person name="Kocsube S."/>
            <person name="Kotiranta H."/>
            <person name="LaButti K.M."/>
            <person name="Lechner B.E."/>
            <person name="Liimatainen K."/>
            <person name="Lipzen A."/>
            <person name="Lukacs Z."/>
            <person name="Mihaltcheva S."/>
            <person name="Morgado L.N."/>
            <person name="Niskanen T."/>
            <person name="Noordeloos M.E."/>
            <person name="Ohm R.A."/>
            <person name="Ortiz-Santana B."/>
            <person name="Ovrebo C."/>
            <person name="Racz N."/>
            <person name="Riley R."/>
            <person name="Savchenko A."/>
            <person name="Shiryaev A."/>
            <person name="Soop K."/>
            <person name="Spirin V."/>
            <person name="Szebenyi C."/>
            <person name="Tomsovsky M."/>
            <person name="Tulloss R.E."/>
            <person name="Uehling J."/>
            <person name="Grigoriev I.V."/>
            <person name="Vagvolgyi C."/>
            <person name="Papp T."/>
            <person name="Martin F.M."/>
            <person name="Miettinen O."/>
            <person name="Hibbett D.S."/>
            <person name="Nagy L.G."/>
        </authorList>
    </citation>
    <scope>NUCLEOTIDE SEQUENCE [LARGE SCALE GENOMIC DNA]</scope>
    <source>
        <strain evidence="1 2">NL-1719</strain>
    </source>
</reference>
<accession>A0ACD3BBW2</accession>